<proteinExistence type="predicted"/>
<comment type="caution">
    <text evidence="1">The sequence shown here is derived from an EMBL/GenBank/DDBJ whole genome shotgun (WGS) entry which is preliminary data.</text>
</comment>
<accession>A0A7Z9BLY1</accession>
<sequence>MTTIDQRQTNLLIMSSSLTASQAQFQRSIFFDFQRAKSSANYRKRLAIWYLECKGHTLNRRDQKAFSEWVRLLYQKLPFLVEYVAGQPYKTASEMTEDVRQTGVLKISTDFNDPVVLTPEYNLFYRAIHDSHHILGGWDFSWEGELAACQYFCSLTNNRLYHRILFSELILQAAAYLYLGDFPQEQKLVLSLPY</sequence>
<reference evidence="1" key="1">
    <citation type="submission" date="2019-10" db="EMBL/GenBank/DDBJ databases">
        <authorList>
            <consortium name="Genoscope - CEA"/>
            <person name="William W."/>
        </authorList>
    </citation>
    <scope>NUCLEOTIDE SEQUENCE [LARGE SCALE GENOMIC DNA]</scope>
    <source>
        <strain evidence="1">BBR_PRJEB10992</strain>
    </source>
</reference>
<evidence type="ECO:0000313" key="1">
    <source>
        <dbReference type="EMBL" id="VXD11275.1"/>
    </source>
</evidence>
<name>A0A7Z9BLY1_9CYAN</name>
<dbReference type="EMBL" id="CZCU02000046">
    <property type="protein sequence ID" value="VXD11275.1"/>
    <property type="molecule type" value="Genomic_DNA"/>
</dbReference>
<keyword evidence="2" id="KW-1185">Reference proteome</keyword>
<evidence type="ECO:0000313" key="2">
    <source>
        <dbReference type="Proteomes" id="UP000184550"/>
    </source>
</evidence>
<dbReference type="Proteomes" id="UP000184550">
    <property type="component" value="Unassembled WGS sequence"/>
</dbReference>
<gene>
    <name evidence="1" type="ORF">PL8927_140085</name>
</gene>
<protein>
    <submittedName>
        <fullName evidence="1">Uncharacterized protein</fullName>
    </submittedName>
</protein>
<dbReference type="AlphaFoldDB" id="A0A7Z9BLY1"/>
<organism evidence="1 2">
    <name type="scientific">Planktothrix serta PCC 8927</name>
    <dbReference type="NCBI Taxonomy" id="671068"/>
    <lineage>
        <taxon>Bacteria</taxon>
        <taxon>Bacillati</taxon>
        <taxon>Cyanobacteriota</taxon>
        <taxon>Cyanophyceae</taxon>
        <taxon>Oscillatoriophycideae</taxon>
        <taxon>Oscillatoriales</taxon>
        <taxon>Microcoleaceae</taxon>
        <taxon>Planktothrix</taxon>
    </lineage>
</organism>